<name>A0A6B0UA12_IXORI</name>
<dbReference type="EMBL" id="GIFC01003874">
    <property type="protein sequence ID" value="MXU85957.1"/>
    <property type="molecule type" value="Transcribed_RNA"/>
</dbReference>
<protein>
    <submittedName>
        <fullName evidence="1">Uncharacterized protein</fullName>
    </submittedName>
</protein>
<accession>A0A6B0UA12</accession>
<dbReference type="AlphaFoldDB" id="A0A6B0UA12"/>
<proteinExistence type="predicted"/>
<evidence type="ECO:0000313" key="1">
    <source>
        <dbReference type="EMBL" id="MXU85957.1"/>
    </source>
</evidence>
<organism evidence="1">
    <name type="scientific">Ixodes ricinus</name>
    <name type="common">Common tick</name>
    <name type="synonym">Acarus ricinus</name>
    <dbReference type="NCBI Taxonomy" id="34613"/>
    <lineage>
        <taxon>Eukaryota</taxon>
        <taxon>Metazoa</taxon>
        <taxon>Ecdysozoa</taxon>
        <taxon>Arthropoda</taxon>
        <taxon>Chelicerata</taxon>
        <taxon>Arachnida</taxon>
        <taxon>Acari</taxon>
        <taxon>Parasitiformes</taxon>
        <taxon>Ixodida</taxon>
        <taxon>Ixodoidea</taxon>
        <taxon>Ixodidae</taxon>
        <taxon>Ixodinae</taxon>
        <taxon>Ixodes</taxon>
    </lineage>
</organism>
<sequence>MLSLDRLFSWLPSRLFSRLLLLSPGGLPGRPFGRLLLVPLGRLLGRLRFLTLGCPTTASSFGRCRRGTAGALAVSTAQPDASARRRSF</sequence>
<reference evidence="1" key="1">
    <citation type="submission" date="2019-12" db="EMBL/GenBank/DDBJ databases">
        <title>An insight into the sialome of adult female Ixodes ricinus ticks feeding for 6 days.</title>
        <authorList>
            <person name="Perner J."/>
            <person name="Ribeiro J.M.C."/>
        </authorList>
    </citation>
    <scope>NUCLEOTIDE SEQUENCE</scope>
    <source>
        <strain evidence="1">Semi-engorged</strain>
        <tissue evidence="1">Salivary glands</tissue>
    </source>
</reference>